<dbReference type="InterPro" id="IPR050237">
    <property type="entry name" value="ATP-dep_AMP-bd_enzyme"/>
</dbReference>
<organism evidence="2 4">
    <name type="scientific">Pseudomonas extremorientalis</name>
    <dbReference type="NCBI Taxonomy" id="169669"/>
    <lineage>
        <taxon>Bacteria</taxon>
        <taxon>Pseudomonadati</taxon>
        <taxon>Pseudomonadota</taxon>
        <taxon>Gammaproteobacteria</taxon>
        <taxon>Pseudomonadales</taxon>
        <taxon>Pseudomonadaceae</taxon>
        <taxon>Pseudomonas</taxon>
    </lineage>
</organism>
<keyword evidence="3" id="KW-0436">Ligase</keyword>
<evidence type="ECO:0000313" key="3">
    <source>
        <dbReference type="EMBL" id="SDP90296.1"/>
    </source>
</evidence>
<dbReference type="Proteomes" id="UP000182654">
    <property type="component" value="Chromosome I"/>
</dbReference>
<evidence type="ECO:0000313" key="2">
    <source>
        <dbReference type="EMBL" id="OIN11071.1"/>
    </source>
</evidence>
<dbReference type="RefSeq" id="WP_071489116.1">
    <property type="nucleotide sequence ID" value="NZ_CP089519.1"/>
</dbReference>
<sequence>MNSLVSIERSREFFPADKLLNISATSSVGDHCTATDTYTDYLRFWQTSPLQPGHVVVIALPNTIDVLHMFFAVLNSGLVPALIAPTTPSERFGQIIEDFQAAALVKSSLRIDGIPHGPGARAELIGRWSVLIFDAPRMPSTRPGEVIITTSGTSASFSSGCVHRFESLQANGLRHAHSIGLRKEDRVLVNLPLYYSTALVAQAIATLTLDAQLVISGPPFLLPQYTRDIAAHRITVSSLTPVLLRQINACEPSGLPPGLRVLSVGGDHVPAEQVQRCLQANPQLELYLTYGITEAGPRVSTLAAHRVDPARYASVGLPLAGTQVRLDWLSESPWQGELLVSSNTLLLSKIGRSAKSPLVDIDGTTWLRTGDIFTQDAQGYLFFKGRKSDFLVINDEKVNLGAIKHICRTLPGVISCRTLVKPTHQALAGFELEVTLDQSIVPSCDGPSFKQHILKLLKRYERPGRIDLVFQDAGSIVNYK</sequence>
<dbReference type="InterPro" id="IPR042099">
    <property type="entry name" value="ANL_N_sf"/>
</dbReference>
<evidence type="ECO:0000259" key="1">
    <source>
        <dbReference type="Pfam" id="PF00501"/>
    </source>
</evidence>
<reference evidence="2 4" key="1">
    <citation type="submission" date="2016-08" db="EMBL/GenBank/DDBJ databases">
        <title>Draft genome sequence of the type strain of Pseudomonas extremorientalis LMG 19695T isolated from drinking water reservoir.</title>
        <authorList>
            <person name="Tambong J.T."/>
        </authorList>
    </citation>
    <scope>NUCLEOTIDE SEQUENCE [LARGE SCALE GENOMIC DNA]</scope>
    <source>
        <strain evidence="2 4">LMG 19695</strain>
    </source>
</reference>
<dbReference type="Proteomes" id="UP000181686">
    <property type="component" value="Unassembled WGS sequence"/>
</dbReference>
<dbReference type="GO" id="GO:0016874">
    <property type="term" value="F:ligase activity"/>
    <property type="evidence" value="ECO:0007669"/>
    <property type="project" value="UniProtKB-KW"/>
</dbReference>
<evidence type="ECO:0000313" key="5">
    <source>
        <dbReference type="Proteomes" id="UP000182654"/>
    </source>
</evidence>
<accession>A0A1H0WJ38</accession>
<dbReference type="EMBL" id="LT629708">
    <property type="protein sequence ID" value="SDP90296.1"/>
    <property type="molecule type" value="Genomic_DNA"/>
</dbReference>
<gene>
    <name evidence="2" type="ORF">BFN10_07290</name>
    <name evidence="3" type="ORF">SAMN04490184_5735</name>
</gene>
<name>A0A1H0WJ38_9PSED</name>
<dbReference type="AlphaFoldDB" id="A0A1H0WJ38"/>
<reference evidence="3 5" key="2">
    <citation type="submission" date="2016-10" db="EMBL/GenBank/DDBJ databases">
        <authorList>
            <person name="Varghese N."/>
            <person name="Submissions S."/>
        </authorList>
    </citation>
    <scope>NUCLEOTIDE SEQUENCE [LARGE SCALE GENOMIC DNA]</scope>
    <source>
        <strain evidence="3 5">BS2774</strain>
    </source>
</reference>
<dbReference type="InterPro" id="IPR000873">
    <property type="entry name" value="AMP-dep_synth/lig_dom"/>
</dbReference>
<keyword evidence="5" id="KW-1185">Reference proteome</keyword>
<evidence type="ECO:0000313" key="4">
    <source>
        <dbReference type="Proteomes" id="UP000181686"/>
    </source>
</evidence>
<dbReference type="PANTHER" id="PTHR43767:SF1">
    <property type="entry name" value="NONRIBOSOMAL PEPTIDE SYNTHASE PES1 (EUROFUNG)-RELATED"/>
    <property type="match status" value="1"/>
</dbReference>
<dbReference type="Pfam" id="PF00501">
    <property type="entry name" value="AMP-binding"/>
    <property type="match status" value="1"/>
</dbReference>
<dbReference type="EMBL" id="MDGK01000016">
    <property type="protein sequence ID" value="OIN11071.1"/>
    <property type="molecule type" value="Genomic_DNA"/>
</dbReference>
<dbReference type="Gene3D" id="3.40.50.12780">
    <property type="entry name" value="N-terminal domain of ligase-like"/>
    <property type="match status" value="1"/>
</dbReference>
<dbReference type="SUPFAM" id="SSF56801">
    <property type="entry name" value="Acetyl-CoA synthetase-like"/>
    <property type="match status" value="1"/>
</dbReference>
<protein>
    <submittedName>
        <fullName evidence="3">Acyl-CoA synthetase (AMP-forming)/AMP-acid ligase II</fullName>
    </submittedName>
</protein>
<dbReference type="PANTHER" id="PTHR43767">
    <property type="entry name" value="LONG-CHAIN-FATTY-ACID--COA LIGASE"/>
    <property type="match status" value="1"/>
</dbReference>
<feature type="domain" description="AMP-dependent synthetase/ligase" evidence="1">
    <location>
        <begin position="50"/>
        <end position="345"/>
    </location>
</feature>
<proteinExistence type="predicted"/>